<keyword evidence="3" id="KW-0325">Glycoprotein</keyword>
<dbReference type="PROSITE" id="PS51485">
    <property type="entry name" value="PHYTOCYANIN"/>
    <property type="match status" value="2"/>
</dbReference>
<feature type="signal peptide" evidence="7">
    <location>
        <begin position="1"/>
        <end position="25"/>
    </location>
</feature>
<evidence type="ECO:0000256" key="2">
    <source>
        <dbReference type="ARBA" id="ARBA00023157"/>
    </source>
</evidence>
<reference evidence="9" key="1">
    <citation type="submission" date="2023-10" db="EMBL/GenBank/DDBJ databases">
        <title>Chromosome-level genome of the transformable northern wattle, Acacia crassicarpa.</title>
        <authorList>
            <person name="Massaro I."/>
            <person name="Sinha N.R."/>
            <person name="Poethig S."/>
            <person name="Leichty A.R."/>
        </authorList>
    </citation>
    <scope>NUCLEOTIDE SEQUENCE</scope>
    <source>
        <strain evidence="9">Acra3RX</strain>
        <tissue evidence="9">Leaf</tissue>
    </source>
</reference>
<evidence type="ECO:0000256" key="6">
    <source>
        <dbReference type="SAM" id="Phobius"/>
    </source>
</evidence>
<dbReference type="PANTHER" id="PTHR33021">
    <property type="entry name" value="BLUE COPPER PROTEIN"/>
    <property type="match status" value="1"/>
</dbReference>
<feature type="domain" description="Phytocyanin" evidence="8">
    <location>
        <begin position="27"/>
        <end position="131"/>
    </location>
</feature>
<organism evidence="9 10">
    <name type="scientific">Acacia crassicarpa</name>
    <name type="common">northern wattle</name>
    <dbReference type="NCBI Taxonomy" id="499986"/>
    <lineage>
        <taxon>Eukaryota</taxon>
        <taxon>Viridiplantae</taxon>
        <taxon>Streptophyta</taxon>
        <taxon>Embryophyta</taxon>
        <taxon>Tracheophyta</taxon>
        <taxon>Spermatophyta</taxon>
        <taxon>Magnoliopsida</taxon>
        <taxon>eudicotyledons</taxon>
        <taxon>Gunneridae</taxon>
        <taxon>Pentapetalae</taxon>
        <taxon>rosids</taxon>
        <taxon>fabids</taxon>
        <taxon>Fabales</taxon>
        <taxon>Fabaceae</taxon>
        <taxon>Caesalpinioideae</taxon>
        <taxon>mimosoid clade</taxon>
        <taxon>Acacieae</taxon>
        <taxon>Acacia</taxon>
    </lineage>
</organism>
<keyword evidence="10" id="KW-1185">Reference proteome</keyword>
<keyword evidence="6" id="KW-0812">Transmembrane</keyword>
<dbReference type="FunFam" id="2.60.40.420:FF:000034">
    <property type="entry name" value="Cupredoxin superfamily protein"/>
    <property type="match status" value="2"/>
</dbReference>
<dbReference type="Pfam" id="PF02298">
    <property type="entry name" value="Cu_bind_like"/>
    <property type="match status" value="2"/>
</dbReference>
<evidence type="ECO:0000256" key="1">
    <source>
        <dbReference type="ARBA" id="ARBA00004308"/>
    </source>
</evidence>
<gene>
    <name evidence="9" type="ORF">QN277_006997</name>
</gene>
<keyword evidence="6" id="KW-1133">Transmembrane helix</keyword>
<dbReference type="PANTHER" id="PTHR33021:SF325">
    <property type="entry name" value="PHYTOCYANIN DOMAIN-CONTAINING PROTEIN"/>
    <property type="match status" value="1"/>
</dbReference>
<evidence type="ECO:0000256" key="5">
    <source>
        <dbReference type="ARBA" id="ARBA00037626"/>
    </source>
</evidence>
<feature type="chain" id="PRO_5042085955" description="Phytocyanin domain-containing protein" evidence="7">
    <location>
        <begin position="26"/>
        <end position="291"/>
    </location>
</feature>
<comment type="subcellular location">
    <subcellularLocation>
        <location evidence="1">Endomembrane system</location>
    </subcellularLocation>
</comment>
<dbReference type="InterPro" id="IPR008972">
    <property type="entry name" value="Cupredoxin"/>
</dbReference>
<protein>
    <recommendedName>
        <fullName evidence="8">Phytocyanin domain-containing protein</fullName>
    </recommendedName>
</protein>
<comment type="similarity">
    <text evidence="4">Belongs to the early nodulin-like (ENODL) family.</text>
</comment>
<evidence type="ECO:0000256" key="3">
    <source>
        <dbReference type="ARBA" id="ARBA00023180"/>
    </source>
</evidence>
<dbReference type="InterPro" id="IPR003245">
    <property type="entry name" value="Phytocyanin_dom"/>
</dbReference>
<dbReference type="GO" id="GO:0009055">
    <property type="term" value="F:electron transfer activity"/>
    <property type="evidence" value="ECO:0007669"/>
    <property type="project" value="InterPro"/>
</dbReference>
<comment type="caution">
    <text evidence="9">The sequence shown here is derived from an EMBL/GenBank/DDBJ whole genome shotgun (WGS) entry which is preliminary data.</text>
</comment>
<keyword evidence="2" id="KW-1015">Disulfide bond</keyword>
<keyword evidence="6" id="KW-0472">Membrane</keyword>
<dbReference type="Proteomes" id="UP001293593">
    <property type="component" value="Unassembled WGS sequence"/>
</dbReference>
<evidence type="ECO:0000256" key="4">
    <source>
        <dbReference type="ARBA" id="ARBA00035011"/>
    </source>
</evidence>
<dbReference type="Gene3D" id="2.60.40.420">
    <property type="entry name" value="Cupredoxins - blue copper proteins"/>
    <property type="match status" value="2"/>
</dbReference>
<dbReference type="SUPFAM" id="SSF49503">
    <property type="entry name" value="Cupredoxins"/>
    <property type="match status" value="2"/>
</dbReference>
<evidence type="ECO:0000256" key="7">
    <source>
        <dbReference type="SAM" id="SignalP"/>
    </source>
</evidence>
<dbReference type="GO" id="GO:0005886">
    <property type="term" value="C:plasma membrane"/>
    <property type="evidence" value="ECO:0007669"/>
    <property type="project" value="TreeGrafter"/>
</dbReference>
<accession>A0AAE1JQI1</accession>
<feature type="transmembrane region" description="Helical" evidence="6">
    <location>
        <begin position="269"/>
        <end position="290"/>
    </location>
</feature>
<sequence>MMKMTMIRLAIIAMSLFSFVETISCQQVLVVGDRLGWTIPPAGPLRPYDAWAASHTFVVGDILVFNFTNGDQDVARVTKEAFLTCNTTNPIQVNKTNPADFTLNSTGDWFFTSTLDKHCELGQKLAVHVLASGPRNYTVGGPLGWIVPPGGDIVYKSWARTKTFRLGDALEFLFINGTQDVAEVKKEDYDRCQTNNTIAVYSSSPVRIVLNTTGEHFYTSTYRDHCALGQKLAINVTSNTSSSSSSPTSSGLAFSPEAAMPPSTSGTSASGVVCAYMLTFFTFVAMVFFYY</sequence>
<dbReference type="GO" id="GO:0012505">
    <property type="term" value="C:endomembrane system"/>
    <property type="evidence" value="ECO:0007669"/>
    <property type="project" value="UniProtKB-SubCell"/>
</dbReference>
<proteinExistence type="inferred from homology"/>
<dbReference type="EMBL" id="JAWXYG010000012">
    <property type="protein sequence ID" value="KAK4257404.1"/>
    <property type="molecule type" value="Genomic_DNA"/>
</dbReference>
<dbReference type="AlphaFoldDB" id="A0AAE1JQI1"/>
<dbReference type="InterPro" id="IPR039391">
    <property type="entry name" value="Phytocyanin-like"/>
</dbReference>
<evidence type="ECO:0000259" key="8">
    <source>
        <dbReference type="PROSITE" id="PS51485"/>
    </source>
</evidence>
<feature type="domain" description="Phytocyanin" evidence="8">
    <location>
        <begin position="135"/>
        <end position="238"/>
    </location>
</feature>
<name>A0AAE1JQI1_9FABA</name>
<comment type="function">
    <text evidence="5">May act as a carbohydrate transporter.</text>
</comment>
<evidence type="ECO:0000313" key="9">
    <source>
        <dbReference type="EMBL" id="KAK4257404.1"/>
    </source>
</evidence>
<evidence type="ECO:0000313" key="10">
    <source>
        <dbReference type="Proteomes" id="UP001293593"/>
    </source>
</evidence>
<keyword evidence="7" id="KW-0732">Signal</keyword>